<dbReference type="EMBL" id="CAJNOB010000003">
    <property type="protein sequence ID" value="CAF0691983.1"/>
    <property type="molecule type" value="Genomic_DNA"/>
</dbReference>
<name>A0A8J2BL38_9BACT</name>
<reference evidence="1" key="1">
    <citation type="submission" date="2021-02" db="EMBL/GenBank/DDBJ databases">
        <authorList>
            <person name="Cremers G."/>
            <person name="Picone N."/>
        </authorList>
    </citation>
    <scope>NUCLEOTIDE SEQUENCE</scope>
    <source>
        <strain evidence="1">PQ17</strain>
    </source>
</reference>
<accession>A0A8J2BL38</accession>
<gene>
    <name evidence="1" type="ORF">MPNT_110044</name>
</gene>
<organism evidence="1 2">
    <name type="scientific">Candidatus Methylacidithermus pantelleriae</name>
    <dbReference type="NCBI Taxonomy" id="2744239"/>
    <lineage>
        <taxon>Bacteria</taxon>
        <taxon>Pseudomonadati</taxon>
        <taxon>Verrucomicrobiota</taxon>
        <taxon>Methylacidiphilae</taxon>
        <taxon>Methylacidiphilales</taxon>
        <taxon>Methylacidiphilaceae</taxon>
        <taxon>Candidatus Methylacidithermus</taxon>
    </lineage>
</organism>
<protein>
    <submittedName>
        <fullName evidence="1">Uncharacterized protein</fullName>
    </submittedName>
</protein>
<sequence length="86" mass="9570">MCPLLLGGGHRVSAGVTQEQIQRPFLFQVKGLLRGGEKEKGRELARWVCLYAPQRLGGFRPNKMVSFLESYSFHRTSFSSGPSDLG</sequence>
<dbReference type="Proteomes" id="UP000663859">
    <property type="component" value="Unassembled WGS sequence"/>
</dbReference>
<comment type="caution">
    <text evidence="1">The sequence shown here is derived from an EMBL/GenBank/DDBJ whole genome shotgun (WGS) entry which is preliminary data.</text>
</comment>
<proteinExistence type="predicted"/>
<evidence type="ECO:0000313" key="1">
    <source>
        <dbReference type="EMBL" id="CAF0691983.1"/>
    </source>
</evidence>
<keyword evidence="2" id="KW-1185">Reference proteome</keyword>
<dbReference type="AlphaFoldDB" id="A0A8J2BL38"/>
<evidence type="ECO:0000313" key="2">
    <source>
        <dbReference type="Proteomes" id="UP000663859"/>
    </source>
</evidence>